<evidence type="ECO:0000256" key="2">
    <source>
        <dbReference type="ARBA" id="ARBA00022448"/>
    </source>
</evidence>
<evidence type="ECO:0000256" key="1">
    <source>
        <dbReference type="ARBA" id="ARBA00005882"/>
    </source>
</evidence>
<dbReference type="InterPro" id="IPR006885">
    <property type="entry name" value="NADH_UbQ_FeS_4_mit-like"/>
</dbReference>
<keyword evidence="10" id="KW-0830">Ubiquinone</keyword>
<evidence type="ECO:0000313" key="10">
    <source>
        <dbReference type="EMBL" id="ELR17680.1"/>
    </source>
</evidence>
<dbReference type="Proteomes" id="UP000011083">
    <property type="component" value="Unassembled WGS sequence"/>
</dbReference>
<keyword evidence="3 9" id="KW-0679">Respiratory chain</keyword>
<comment type="similarity">
    <text evidence="1 9">Belongs to the complex I NDUFS4 subunit family.</text>
</comment>
<dbReference type="GO" id="GO:0022900">
    <property type="term" value="P:electron transport chain"/>
    <property type="evidence" value="ECO:0007669"/>
    <property type="project" value="InterPro"/>
</dbReference>
<comment type="function">
    <text evidence="9">Accessory subunit of the mitochondrial membrane respiratory chain NADH dehydrogenase (Complex I), that is believed not to be involved in catalysis. Complex I functions in the transfer of electrons from NADH to the respiratory chain. The immediate electron acceptor for the enzyme is believed to be ubiquinone.</text>
</comment>
<dbReference type="Gene3D" id="3.30.160.190">
    <property type="entry name" value="atu1810 like domain"/>
    <property type="match status" value="1"/>
</dbReference>
<dbReference type="EMBL" id="KB007974">
    <property type="protein sequence ID" value="ELR17680.1"/>
    <property type="molecule type" value="Genomic_DNA"/>
</dbReference>
<sequence length="194" mass="22032">MKRLTIARRPFTFAGATPLYRSAAPLSSQQRFLKDIASNSANEAPPNTDAAQVRLHMAIKGNADEVSEERRKSISAVMGTPVEHLKRRVRIYIPARCTMQSGVHSATFWKISYPEEEKNHWANPLMGWTATKDPVSNLHVKFDTKEAAVAFCKQHGLDYEIEDSTTPYENITPNKDYADNFKFKVERSLEPDIY</sequence>
<dbReference type="GO" id="GO:0005743">
    <property type="term" value="C:mitochondrial inner membrane"/>
    <property type="evidence" value="ECO:0007669"/>
    <property type="project" value="UniProtKB-SubCell"/>
</dbReference>
<organism evidence="10 11">
    <name type="scientific">Acanthamoeba castellanii (strain ATCC 30010 / Neff)</name>
    <dbReference type="NCBI Taxonomy" id="1257118"/>
    <lineage>
        <taxon>Eukaryota</taxon>
        <taxon>Amoebozoa</taxon>
        <taxon>Discosea</taxon>
        <taxon>Longamoebia</taxon>
        <taxon>Centramoebida</taxon>
        <taxon>Acanthamoebidae</taxon>
        <taxon>Acanthamoeba</taxon>
    </lineage>
</organism>
<dbReference type="VEuPathDB" id="AmoebaDB:ACA1_064670"/>
<dbReference type="OrthoDB" id="3089at2759"/>
<name>L8GXH1_ACACF</name>
<evidence type="ECO:0000256" key="3">
    <source>
        <dbReference type="ARBA" id="ARBA00022660"/>
    </source>
</evidence>
<evidence type="ECO:0000256" key="4">
    <source>
        <dbReference type="ARBA" id="ARBA00022792"/>
    </source>
</evidence>
<evidence type="ECO:0000256" key="7">
    <source>
        <dbReference type="ARBA" id="ARBA00023128"/>
    </source>
</evidence>
<reference evidence="10 11" key="1">
    <citation type="journal article" date="2013" name="Genome Biol.">
        <title>Genome of Acanthamoeba castellanii highlights extensive lateral gene transfer and early evolution of tyrosine kinase signaling.</title>
        <authorList>
            <person name="Clarke M."/>
            <person name="Lohan A.J."/>
            <person name="Liu B."/>
            <person name="Lagkouvardos I."/>
            <person name="Roy S."/>
            <person name="Zafar N."/>
            <person name="Bertelli C."/>
            <person name="Schilde C."/>
            <person name="Kianianmomeni A."/>
            <person name="Burglin T.R."/>
            <person name="Frech C."/>
            <person name="Turcotte B."/>
            <person name="Kopec K.O."/>
            <person name="Synnott J.M."/>
            <person name="Choo C."/>
            <person name="Paponov I."/>
            <person name="Finkler A."/>
            <person name="Soon Heng Tan C."/>
            <person name="Hutchins A.P."/>
            <person name="Weinmeier T."/>
            <person name="Rattei T."/>
            <person name="Chu J.S."/>
            <person name="Gimenez G."/>
            <person name="Irimia M."/>
            <person name="Rigden D.J."/>
            <person name="Fitzpatrick D.A."/>
            <person name="Lorenzo-Morales J."/>
            <person name="Bateman A."/>
            <person name="Chiu C.H."/>
            <person name="Tang P."/>
            <person name="Hegemann P."/>
            <person name="Fromm H."/>
            <person name="Raoult D."/>
            <person name="Greub G."/>
            <person name="Miranda-Saavedra D."/>
            <person name="Chen N."/>
            <person name="Nash P."/>
            <person name="Ginger M.L."/>
            <person name="Horn M."/>
            <person name="Schaap P."/>
            <person name="Caler L."/>
            <person name="Loftus B."/>
        </authorList>
    </citation>
    <scope>NUCLEOTIDE SEQUENCE [LARGE SCALE GENOMIC DNA]</scope>
    <source>
        <strain evidence="10 11">Neff</strain>
    </source>
</reference>
<keyword evidence="5 9" id="KW-0809">Transit peptide</keyword>
<dbReference type="InterPro" id="IPR038532">
    <property type="entry name" value="NDUFS4-like_sf"/>
</dbReference>
<evidence type="ECO:0000313" key="11">
    <source>
        <dbReference type="Proteomes" id="UP000011083"/>
    </source>
</evidence>
<evidence type="ECO:0000256" key="6">
    <source>
        <dbReference type="ARBA" id="ARBA00022982"/>
    </source>
</evidence>
<keyword evidence="2 9" id="KW-0813">Transport</keyword>
<dbReference type="Pfam" id="PF04800">
    <property type="entry name" value="NDUS4"/>
    <property type="match status" value="1"/>
</dbReference>
<dbReference type="PANTHER" id="PTHR12219:SF8">
    <property type="entry name" value="NADH DEHYDROGENASE [UBIQUINONE] IRON-SULFUR PROTEIN 4, MITOCHONDRIAL"/>
    <property type="match status" value="1"/>
</dbReference>
<keyword evidence="11" id="KW-1185">Reference proteome</keyword>
<evidence type="ECO:0000256" key="5">
    <source>
        <dbReference type="ARBA" id="ARBA00022946"/>
    </source>
</evidence>
<dbReference type="AlphaFoldDB" id="L8GXH1"/>
<dbReference type="GeneID" id="14918190"/>
<dbReference type="PANTHER" id="PTHR12219">
    <property type="entry name" value="NADH-UBIQUINONE OXIDOREDUCTASE"/>
    <property type="match status" value="1"/>
</dbReference>
<evidence type="ECO:0000256" key="8">
    <source>
        <dbReference type="ARBA" id="ARBA00023136"/>
    </source>
</evidence>
<keyword evidence="7 9" id="KW-0496">Mitochondrion</keyword>
<keyword evidence="4 9" id="KW-0999">Mitochondrion inner membrane</keyword>
<keyword evidence="6 9" id="KW-0249">Electron transport</keyword>
<protein>
    <recommendedName>
        <fullName evidence="9">NADH dehydrogenase [ubiquinone] iron-sulfur protein 4, mitochondrial</fullName>
    </recommendedName>
</protein>
<accession>L8GXH1</accession>
<gene>
    <name evidence="10" type="ORF">ACA1_064670</name>
</gene>
<comment type="subcellular location">
    <subcellularLocation>
        <location evidence="9">Mitochondrion inner membrane</location>
        <topology evidence="9">Peripheral membrane protein</topology>
        <orientation evidence="9">Matrix side</orientation>
    </subcellularLocation>
</comment>
<dbReference type="KEGG" id="acan:ACA1_064670"/>
<evidence type="ECO:0000256" key="9">
    <source>
        <dbReference type="RuleBase" id="RU367010"/>
    </source>
</evidence>
<dbReference type="STRING" id="1257118.L8GXH1"/>
<proteinExistence type="inferred from homology"/>
<dbReference type="RefSeq" id="XP_004339693.1">
    <property type="nucleotide sequence ID" value="XM_004339645.1"/>
</dbReference>
<keyword evidence="8 9" id="KW-0472">Membrane</keyword>